<dbReference type="Gene3D" id="2.60.40.10">
    <property type="entry name" value="Immunoglobulins"/>
    <property type="match status" value="2"/>
</dbReference>
<dbReference type="InterPro" id="IPR035986">
    <property type="entry name" value="PKD_dom_sf"/>
</dbReference>
<dbReference type="Pfam" id="PF13585">
    <property type="entry name" value="CHU_C"/>
    <property type="match status" value="1"/>
</dbReference>
<dbReference type="InterPro" id="IPR026341">
    <property type="entry name" value="T9SS_type_B"/>
</dbReference>
<gene>
    <name evidence="2" type="ORF">QWZ15_03810</name>
</gene>
<dbReference type="SUPFAM" id="SSF49299">
    <property type="entry name" value="PKD domain"/>
    <property type="match status" value="1"/>
</dbReference>
<name>A0ABT8C2D7_9BACT</name>
<dbReference type="InterPro" id="IPR013783">
    <property type="entry name" value="Ig-like_fold"/>
</dbReference>
<evidence type="ECO:0000259" key="1">
    <source>
        <dbReference type="PROSITE" id="PS50093"/>
    </source>
</evidence>
<accession>A0ABT8C2D7</accession>
<dbReference type="InterPro" id="IPR000601">
    <property type="entry name" value="PKD_dom"/>
</dbReference>
<comment type="caution">
    <text evidence="2">The sequence shown here is derived from an EMBL/GenBank/DDBJ whole genome shotgun (WGS) entry which is preliminary data.</text>
</comment>
<feature type="domain" description="PKD" evidence="1">
    <location>
        <begin position="3074"/>
        <end position="3134"/>
    </location>
</feature>
<dbReference type="InterPro" id="IPR025667">
    <property type="entry name" value="SprB_repeat"/>
</dbReference>
<evidence type="ECO:0000313" key="2">
    <source>
        <dbReference type="EMBL" id="MDN3686944.1"/>
    </source>
</evidence>
<dbReference type="Proteomes" id="UP001236663">
    <property type="component" value="Unassembled WGS sequence"/>
</dbReference>
<keyword evidence="3" id="KW-1185">Reference proteome</keyword>
<proteinExistence type="predicted"/>
<dbReference type="PROSITE" id="PS50093">
    <property type="entry name" value="PKD"/>
    <property type="match status" value="1"/>
</dbReference>
<organism evidence="2 3">
    <name type="scientific">Cyclobacterium jeungdonense</name>
    <dbReference type="NCBI Taxonomy" id="708087"/>
    <lineage>
        <taxon>Bacteria</taxon>
        <taxon>Pseudomonadati</taxon>
        <taxon>Bacteroidota</taxon>
        <taxon>Cytophagia</taxon>
        <taxon>Cytophagales</taxon>
        <taxon>Cyclobacteriaceae</taxon>
        <taxon>Cyclobacterium</taxon>
    </lineage>
</organism>
<evidence type="ECO:0000313" key="3">
    <source>
        <dbReference type="Proteomes" id="UP001236663"/>
    </source>
</evidence>
<dbReference type="Pfam" id="PF13573">
    <property type="entry name" value="SprB"/>
    <property type="match status" value="21"/>
</dbReference>
<dbReference type="EMBL" id="JAUFQS010000004">
    <property type="protein sequence ID" value="MDN3686944.1"/>
    <property type="molecule type" value="Genomic_DNA"/>
</dbReference>
<dbReference type="Gene3D" id="2.60.40.740">
    <property type="match status" value="8"/>
</dbReference>
<protein>
    <submittedName>
        <fullName evidence="2">Gliding motility-associated C-terminal domain-containing protein</fullName>
    </submittedName>
</protein>
<dbReference type="NCBIfam" id="TIGR04131">
    <property type="entry name" value="Bac_Flav_CTERM"/>
    <property type="match status" value="1"/>
</dbReference>
<dbReference type="InterPro" id="IPR022409">
    <property type="entry name" value="PKD/Chitinase_dom"/>
</dbReference>
<dbReference type="SMART" id="SM00089">
    <property type="entry name" value="PKD"/>
    <property type="match status" value="2"/>
</dbReference>
<sequence>MIIRFPHSVLCIWIGLFLLSGMKEAGAAPIIRDVFQFSECEKMASIRVRNGVAPYTYVWSYEGNVIQTDVDLGEDEMSTIEQAQGGDYNLTVTDSDGNTYTETINFSGSTNFILNILYEENQECEGETFGQVYGTIENGIAPFTVNFFDEVGAVVLTTVLSGRNLDLNGVPAGDYLVEVIDASGCKELTSVTIEEVDPLVVAPNSGPGTLAETCEANGGIRFDVSDYAGDVAFRIRRANGSYATSWLPASSGEIRYEQLEAGDYVLEITDDYRLEDCPEELVFNIADEQLLDFDLSSSAISCFGASDGIIHLESERLFMGFAFPPDEIIVDILDSGNTPVFSDQVVSIGALSGEADFSGLPAGDYTVIVRHGGGDYPECSLTYTVGIDSPVAALTATVSSTPEICFGEENGTASVARTGGWGGYSYLWSDGQTGRTATGLAPGNYSVRVSDSGGCFVDVPITVDGPPEAISGSIDLLSGLTCVGANDGSASVTGLQGGWGNYSLEWSNGETGAEANQLPAGTNSVTIRDDEGCEHVLYVDVPVPDAPDVTYSLTEPSCFGASDGRIRVQIHDASTTFTVTVDGEIQTGNDLIFDRLSADQYQVQITYSGSCSITEFLTLDDPDQLAIDETNLEITPVNCAGSGDGAISGLSVTGGTGSYQYQWQKVISGTFEDLPGETGLSLLNLSGGRYRLQAIDQNSCTVYQDYDLDEPAPLQTGIPVIADVTCFGLSDGSISFTVSGGTAPYTFSLNGGIPQTTSGSQIEFFGLPAGLNNFISLVDTRGCTVPNINFDIESPPAIQVSNVQLLPETCFGQGNGGIMVDVSGGSGSFTFEWFRSSAPATVIASTEDLPNRGPGEYLLKVTDVANPSCELLETFTIPETPALQLDLDGDPVDVSCFGESTGAISVLVQGGTGAYTFSWTGPDGFTSVQQNPSGLAAGLYQVTVSDENGCWEQLSDILVRQPAAALGVSLLNKVSPSCHDAENGRIEIQVGGGKPSYLISWEEEVSPGVFVPFPGSSLTLSGIVAGTYRAVVEDENSCVSILEIPLDAPAPLQVQLLEKEDVSCFGRNDGRITIEVTGGTGVYFFDWDHGFINQNPTNLGEGSYGVTVTDANGCSFRLDNLLIEQPQELEIDLIQVTEPTCGLDDGGIEVAFSGGNPLSASSKWVELSTETIVAENVNQVGGLSPGYYRIEYSSGASCTVTETILVPGPASPLQLVTNSQDAACPGENGIIFLSATGGVPGYNYYVRNSGVWEEASSSILAGLPAGDYDVRVDDASGCQDFSVITIDEPNPPVIDAEIISHVSCFGADDGAISFSISGGSGGYTSQWYRKTALGGKSPIATASLTNLIAGTYFVELIYAGGCTVSSPEYEITSPEPILHTVDQNQPQCADDTGTFSITFSGGNPGKRLSVSSTNGYSQLHENEVSGTYNFENLSPGTYAWSLEDPSCPVIEGNFTMNAVVRPSFTTSFQNISCFGAADGLLEIEDPVVQSGRAYSVWINGANQGNQTTFINLLPGVYQVWLQDNLGCQSEVQVIELTEPARPLAIDRVETTPAICNGESSGSLLFELSGGTPQYRVMLVPEAGASLPMTGLLAETAYEFIGLAAGTYTLEVWDQNDKCFVAESYTVMEPNPLAADLEAGIILCAGGTTALELTVSGGTLPYTYTWEKFNPGGGAWELLPETQNRLTGIPPGDYRYTVTDAVSCVELTDEVTVSDASEITLTYSAGAIACYGEAVPVDLNASAPGKDSFTFFVNGAQIFGSTFMAQAGTYAVYAQDNINGCVSEEQFVTIGQPLEPLSVVDYSWEDLSCHESADGRLSLTVEGGTAPYTIDFNGNTYTAAENEVLLFDGLSADISYQPQVRDANGCSIDLPQRTLQQPLPLQAAATVPAINCFGGSTSIDLQITGGRQPYAITWEFSPDGNVYTSMPSWEDESLLVNIGPGYYRYAIADGACSDLTDTLVVEEPAAVVLGTNVTAVSCYGGSDGRVELSPSGGIGADYRLFFNGVEIIGTSIEGLSAGTYTAFAMNGTCRSEDVAITVSQPAAPVTVVVDFPDLLACAGDEAVVTLEVAGGTAPYTATFNSETQVVAAPGELSFAGIGAGSYTLELVDAAGCSWMETIEIAEPDPMELVLENLADVSCFGGEDGSITVLASGGTGTFTYSWQDADGLEIGTGRHISGLQAGLYEVEIIDENGCSLVDQFEIEEPTAVNFTYSVQDVTCAGSQNGQITAQGSGGRPDYHLVVNGIHLPGMQATGLSANTYQVMVVDAFGCASPPQEVIVEEPLPLQMNLDALDVSCYAANDGSVSISVQGGTAPYSFRWSDGNTLPTRAGMAPGNYEVVVTDANGCSIRDRVLIQQPESILVAAEVIPVSCHAGSDGEIRLDITGGNGPFSVEWQEVATGTNVGGGTVVTGLSAGRYRALIQDDNGCTLSREYEVREPGSSLSVQPLVSDIRCFGEDSGSIVLIVSGGTAPYAFNWSTGETSSAVSNKSAGSYQVQVTDANGCRWVEDITIDEPDPVDVMAAITDVSCKMGADGIIDLTITGGSGEPRVQWSNGMTGSSISGLRAGTYTAFILDAQSCFDSYTFQVNEPEAALTVEGSGSFELCFVEDVMSIELEVSGGTVPYTYSWSNGSTDKDIFDLEPGMYEVTVSDAKGCSVVESFEVPPPTLPMDVSISGNLGICTNEERGEASVTVSGGLAPYTFLWSNGATTATVSNLGPGQYYVEVTDAKGCAVSEQVEIIRSRDLHVSLEDIQSVSCFGANDGLIAIQVDQNSGPFQVLWSNGLSDQLSITGLEPGIYTAEITDEAGCVTTVAYQIREPEILSVYETINDVDCYGNENGSLLLEVRGGTAPYSYEWSNGAKSKDLRNLGPGTYSVIVTDRKGCTTGTSYTVAEPELLAVAIDQTDTLACYGDANGFINLDITGGVQPYRITWSDAPELGTQNRNGLEAGSYTVLVTDANNCTQINTLVIAQPEALEVELFTRFDADCEQKLLTGEAWIEIQGGTGEYDITWNTGDQDVLETQFFEDGVVEVRVTDQNGCSVEVSRVVTLPLAFTEAAFLYTVISTGVEGEILLNDPVQFSDETLGNVFTWEWDFGDGTKSNEQHPMHSYSKPGTYSIRLTTFDVLGCVSEAERVVEVVSSYRILIPNAFSPNGDGLNDKFLPKLRGIEDFEMHIFNKWGELVYSSFSQEDSGWNGTLNGKLSPNGNYVYKINYTSVAGESGTQTGVFTLIF</sequence>
<dbReference type="RefSeq" id="WP_163383841.1">
    <property type="nucleotide sequence ID" value="NZ_JAUFQS010000004.1"/>
</dbReference>
<reference evidence="3" key="1">
    <citation type="journal article" date="2019" name="Int. J. Syst. Evol. Microbiol.">
        <title>The Global Catalogue of Microorganisms (GCM) 10K type strain sequencing project: providing services to taxonomists for standard genome sequencing and annotation.</title>
        <authorList>
            <consortium name="The Broad Institute Genomics Platform"/>
            <consortium name="The Broad Institute Genome Sequencing Center for Infectious Disease"/>
            <person name="Wu L."/>
            <person name="Ma J."/>
        </authorList>
    </citation>
    <scope>NUCLEOTIDE SEQUENCE [LARGE SCALE GENOMIC DNA]</scope>
    <source>
        <strain evidence="3">CECT 7706</strain>
    </source>
</reference>
<dbReference type="Pfam" id="PF18911">
    <property type="entry name" value="PKD_4"/>
    <property type="match status" value="1"/>
</dbReference>
<dbReference type="CDD" id="cd00146">
    <property type="entry name" value="PKD"/>
    <property type="match status" value="1"/>
</dbReference>